<dbReference type="SUPFAM" id="SSF52540">
    <property type="entry name" value="P-loop containing nucleoside triphosphate hydrolases"/>
    <property type="match status" value="1"/>
</dbReference>
<keyword evidence="1 6" id="KW-0479">Metal-binding</keyword>
<dbReference type="GO" id="GO:0051539">
    <property type="term" value="F:4 iron, 4 sulfur cluster binding"/>
    <property type="evidence" value="ECO:0007669"/>
    <property type="project" value="TreeGrafter"/>
</dbReference>
<dbReference type="KEGG" id="fwa:DCMF_23200"/>
<dbReference type="PROSITE" id="PS01215">
    <property type="entry name" value="MRP"/>
    <property type="match status" value="1"/>
</dbReference>
<feature type="binding site" evidence="6">
    <location>
        <begin position="3"/>
        <end position="10"/>
    </location>
    <ligand>
        <name>ATP</name>
        <dbReference type="ChEBI" id="CHEBI:30616"/>
    </ligand>
</feature>
<gene>
    <name evidence="7" type="ORF">DCMF_23200</name>
</gene>
<evidence type="ECO:0000256" key="6">
    <source>
        <dbReference type="HAMAP-Rule" id="MF_02040"/>
    </source>
</evidence>
<dbReference type="GO" id="GO:0140663">
    <property type="term" value="F:ATP-dependent FeS chaperone activity"/>
    <property type="evidence" value="ECO:0007669"/>
    <property type="project" value="InterPro"/>
</dbReference>
<proteinExistence type="inferred from homology"/>
<dbReference type="GO" id="GO:0016887">
    <property type="term" value="F:ATP hydrolysis activity"/>
    <property type="evidence" value="ECO:0007669"/>
    <property type="project" value="UniProtKB-UniRule"/>
</dbReference>
<keyword evidence="5 6" id="KW-0411">Iron-sulfur</keyword>
<comment type="subunit">
    <text evidence="6">Homodimer.</text>
</comment>
<keyword evidence="4 6" id="KW-0408">Iron</keyword>
<dbReference type="InterPro" id="IPR044304">
    <property type="entry name" value="NUBPL-like"/>
</dbReference>
<dbReference type="HAMAP" id="MF_02040">
    <property type="entry name" value="Mrp_NBP35"/>
    <property type="match status" value="1"/>
</dbReference>
<keyword evidence="3 6" id="KW-0067">ATP-binding</keyword>
<protein>
    <recommendedName>
        <fullName evidence="6">Iron-sulfur cluster carrier protein</fullName>
    </recommendedName>
</protein>
<dbReference type="FunFam" id="3.40.50.300:FF:001119">
    <property type="entry name" value="Iron-sulfur cluster carrier protein"/>
    <property type="match status" value="1"/>
</dbReference>
<dbReference type="InterPro" id="IPR033756">
    <property type="entry name" value="YlxH/NBP35"/>
</dbReference>
<evidence type="ECO:0000313" key="7">
    <source>
        <dbReference type="EMBL" id="ATW28841.1"/>
    </source>
</evidence>
<evidence type="ECO:0000256" key="3">
    <source>
        <dbReference type="ARBA" id="ARBA00022840"/>
    </source>
</evidence>
<dbReference type="OrthoDB" id="9809679at2"/>
<reference evidence="7 8" key="1">
    <citation type="submission" date="2016-10" db="EMBL/GenBank/DDBJ databases">
        <title>Complete Genome Sequence of Peptococcaceae strain DCMF.</title>
        <authorList>
            <person name="Edwards R.J."/>
            <person name="Holland S.I."/>
            <person name="Deshpande N.P."/>
            <person name="Wong Y.K."/>
            <person name="Ertan H."/>
            <person name="Manefield M."/>
            <person name="Russell T.L."/>
            <person name="Lee M.J."/>
        </authorList>
    </citation>
    <scope>NUCLEOTIDE SEQUENCE [LARGE SCALE GENOMIC DNA]</scope>
    <source>
        <strain evidence="7 8">DCMF</strain>
    </source>
</reference>
<dbReference type="InterPro" id="IPR000808">
    <property type="entry name" value="Mrp-like_CS"/>
</dbReference>
<name>A0A3G1L2F6_FORW1</name>
<evidence type="ECO:0000256" key="1">
    <source>
        <dbReference type="ARBA" id="ARBA00022723"/>
    </source>
</evidence>
<keyword evidence="6" id="KW-0378">Hydrolase</keyword>
<sequence length="235" mass="25395">MSGKGGVGKSSVTALLGGDLTKKGYQVGILDADITGPSIPKMFGIHAQVDLVENFFLPPEKHGIKMMSVNFLLGNENDPVIWRSPVIIRAVKDFWVKCAWGDLDYLLIDLPPGTGDVPLTVMQSIPLQGMIVVSSPHDVTVMIVKKAIQMAKKVGIPVLALVENMSYFSCPCCGQTTPVFGKSKVREVAQGAGIPLTAVLPLDPCLAMLQEEGKIFDYSLKEDLSALLGRREEQK</sequence>
<accession>A0A3G1L2F6</accession>
<dbReference type="Pfam" id="PF10609">
    <property type="entry name" value="ParA"/>
    <property type="match status" value="1"/>
</dbReference>
<dbReference type="GO" id="GO:0005524">
    <property type="term" value="F:ATP binding"/>
    <property type="evidence" value="ECO:0007669"/>
    <property type="project" value="UniProtKB-UniRule"/>
</dbReference>
<keyword evidence="2 6" id="KW-0547">Nucleotide-binding</keyword>
<dbReference type="PANTHER" id="PTHR42961">
    <property type="entry name" value="IRON-SULFUR PROTEIN NUBPL"/>
    <property type="match status" value="1"/>
</dbReference>
<comment type="function">
    <text evidence="6">Binds and transfers iron-sulfur (Fe-S) clusters to target apoproteins. Can hydrolyze ATP.</text>
</comment>
<organism evidence="7 8">
    <name type="scientific">Formimonas warabiya</name>
    <dbReference type="NCBI Taxonomy" id="1761012"/>
    <lineage>
        <taxon>Bacteria</taxon>
        <taxon>Bacillati</taxon>
        <taxon>Bacillota</taxon>
        <taxon>Clostridia</taxon>
        <taxon>Eubacteriales</taxon>
        <taxon>Peptococcaceae</taxon>
        <taxon>Candidatus Formimonas</taxon>
    </lineage>
</organism>
<dbReference type="Proteomes" id="UP000323521">
    <property type="component" value="Chromosome"/>
</dbReference>
<dbReference type="GO" id="GO:0046872">
    <property type="term" value="F:metal ion binding"/>
    <property type="evidence" value="ECO:0007669"/>
    <property type="project" value="UniProtKB-KW"/>
</dbReference>
<dbReference type="Gene3D" id="3.40.50.300">
    <property type="entry name" value="P-loop containing nucleotide triphosphate hydrolases"/>
    <property type="match status" value="1"/>
</dbReference>
<evidence type="ECO:0000256" key="5">
    <source>
        <dbReference type="ARBA" id="ARBA00023014"/>
    </source>
</evidence>
<dbReference type="EMBL" id="CP017634">
    <property type="protein sequence ID" value="ATW28841.1"/>
    <property type="molecule type" value="Genomic_DNA"/>
</dbReference>
<keyword evidence="8" id="KW-1185">Reference proteome</keyword>
<dbReference type="InterPro" id="IPR027417">
    <property type="entry name" value="P-loop_NTPase"/>
</dbReference>
<dbReference type="CDD" id="cd02037">
    <property type="entry name" value="Mrp_NBP35"/>
    <property type="match status" value="1"/>
</dbReference>
<evidence type="ECO:0000256" key="4">
    <source>
        <dbReference type="ARBA" id="ARBA00023004"/>
    </source>
</evidence>
<evidence type="ECO:0000313" key="8">
    <source>
        <dbReference type="Proteomes" id="UP000323521"/>
    </source>
</evidence>
<evidence type="ECO:0000256" key="2">
    <source>
        <dbReference type="ARBA" id="ARBA00022741"/>
    </source>
</evidence>
<dbReference type="InterPro" id="IPR019591">
    <property type="entry name" value="Mrp/NBP35_ATP-bd"/>
</dbReference>
<dbReference type="PANTHER" id="PTHR42961:SF2">
    <property type="entry name" value="IRON-SULFUR PROTEIN NUBPL"/>
    <property type="match status" value="1"/>
</dbReference>
<dbReference type="GO" id="GO:0016226">
    <property type="term" value="P:iron-sulfur cluster assembly"/>
    <property type="evidence" value="ECO:0007669"/>
    <property type="project" value="InterPro"/>
</dbReference>
<dbReference type="AlphaFoldDB" id="A0A3G1L2F6"/>
<comment type="similarity">
    <text evidence="6">Belongs to the Mrp/NBP35 ATP-binding proteins family.</text>
</comment>